<comment type="caution">
    <text evidence="1">The sequence shown here is derived from an EMBL/GenBank/DDBJ whole genome shotgun (WGS) entry which is preliminary data.</text>
</comment>
<dbReference type="EMBL" id="CM020618">
    <property type="protein sequence ID" value="KAK1859197.1"/>
    <property type="molecule type" value="Genomic_DNA"/>
</dbReference>
<evidence type="ECO:0000313" key="1">
    <source>
        <dbReference type="EMBL" id="KAK1859197.1"/>
    </source>
</evidence>
<protein>
    <submittedName>
        <fullName evidence="1">Uncharacterized protein</fullName>
    </submittedName>
</protein>
<gene>
    <name evidence="1" type="ORF">I4F81_001794</name>
</gene>
<keyword evidence="2" id="KW-1185">Reference proteome</keyword>
<sequence length="154" mass="16047">MERLASWAVVHASGLEDRLAAVSQEDPDPASLSDRQWAAYQTVVGSLVADYRSRKPAPTVPPPERAADAATVAAYARQLCKSAAGRLSAPSAGAGAGWSAYCMVKRGWLASYEKGGERWGRARTGNELFACVAAAAAADRAGARVTAQLLAVGE</sequence>
<organism evidence="1 2">
    <name type="scientific">Pyropia yezoensis</name>
    <name type="common">Susabi-nori</name>
    <name type="synonym">Porphyra yezoensis</name>
    <dbReference type="NCBI Taxonomy" id="2788"/>
    <lineage>
        <taxon>Eukaryota</taxon>
        <taxon>Rhodophyta</taxon>
        <taxon>Bangiophyceae</taxon>
        <taxon>Bangiales</taxon>
        <taxon>Bangiaceae</taxon>
        <taxon>Pyropia</taxon>
    </lineage>
</organism>
<name>A0ACC3BNX2_PYRYE</name>
<evidence type="ECO:0000313" key="2">
    <source>
        <dbReference type="Proteomes" id="UP000798662"/>
    </source>
</evidence>
<proteinExistence type="predicted"/>
<accession>A0ACC3BNX2</accession>
<reference evidence="1" key="1">
    <citation type="submission" date="2019-11" db="EMBL/GenBank/DDBJ databases">
        <title>Nori genome reveals adaptations in red seaweeds to the harsh intertidal environment.</title>
        <authorList>
            <person name="Wang D."/>
            <person name="Mao Y."/>
        </authorList>
    </citation>
    <scope>NUCLEOTIDE SEQUENCE</scope>
    <source>
        <tissue evidence="1">Gametophyte</tissue>
    </source>
</reference>
<dbReference type="Proteomes" id="UP000798662">
    <property type="component" value="Chromosome 1"/>
</dbReference>